<dbReference type="AlphaFoldDB" id="A0A482XI49"/>
<comment type="caution">
    <text evidence="1">The sequence shown here is derived from an EMBL/GenBank/DDBJ whole genome shotgun (WGS) entry which is preliminary data.</text>
</comment>
<dbReference type="InParanoid" id="A0A482XI49"/>
<organism evidence="1 2">
    <name type="scientific">Laodelphax striatellus</name>
    <name type="common">Small brown planthopper</name>
    <name type="synonym">Delphax striatella</name>
    <dbReference type="NCBI Taxonomy" id="195883"/>
    <lineage>
        <taxon>Eukaryota</taxon>
        <taxon>Metazoa</taxon>
        <taxon>Ecdysozoa</taxon>
        <taxon>Arthropoda</taxon>
        <taxon>Hexapoda</taxon>
        <taxon>Insecta</taxon>
        <taxon>Pterygota</taxon>
        <taxon>Neoptera</taxon>
        <taxon>Paraneoptera</taxon>
        <taxon>Hemiptera</taxon>
        <taxon>Auchenorrhyncha</taxon>
        <taxon>Fulgoroidea</taxon>
        <taxon>Delphacidae</taxon>
        <taxon>Criomorphinae</taxon>
        <taxon>Laodelphax</taxon>
    </lineage>
</organism>
<protein>
    <submittedName>
        <fullName evidence="1">Uncharacterized protein</fullName>
    </submittedName>
</protein>
<accession>A0A482XI49</accession>
<evidence type="ECO:0000313" key="1">
    <source>
        <dbReference type="EMBL" id="RZF45493.1"/>
    </source>
</evidence>
<sequence length="128" mass="15200">MANAIKANILEGISQFVSRDELNDFVKKSYLTDWGEKYQKAIVKIMDEHGLISTQGLEDRLQKFTNEIMKPITENPQIAMYIDERIQYFCWVMAGRYIEVGYHYNWDEIKSHNLSVEHVKTDYRKKMD</sequence>
<reference evidence="1 2" key="1">
    <citation type="journal article" date="2017" name="Gigascience">
        <title>Genome sequence of the small brown planthopper, Laodelphax striatellus.</title>
        <authorList>
            <person name="Zhu J."/>
            <person name="Jiang F."/>
            <person name="Wang X."/>
            <person name="Yang P."/>
            <person name="Bao Y."/>
            <person name="Zhao W."/>
            <person name="Wang W."/>
            <person name="Lu H."/>
            <person name="Wang Q."/>
            <person name="Cui N."/>
            <person name="Li J."/>
            <person name="Chen X."/>
            <person name="Luo L."/>
            <person name="Yu J."/>
            <person name="Kang L."/>
            <person name="Cui F."/>
        </authorList>
    </citation>
    <scope>NUCLEOTIDE SEQUENCE [LARGE SCALE GENOMIC DNA]</scope>
    <source>
        <strain evidence="1">Lst14</strain>
    </source>
</reference>
<name>A0A482XI49_LAOST</name>
<gene>
    <name evidence="1" type="ORF">LSTR_LSTR011017</name>
</gene>
<dbReference type="EMBL" id="QKKF02009041">
    <property type="protein sequence ID" value="RZF45493.1"/>
    <property type="molecule type" value="Genomic_DNA"/>
</dbReference>
<keyword evidence="2" id="KW-1185">Reference proteome</keyword>
<dbReference type="Proteomes" id="UP000291343">
    <property type="component" value="Unassembled WGS sequence"/>
</dbReference>
<evidence type="ECO:0000313" key="2">
    <source>
        <dbReference type="Proteomes" id="UP000291343"/>
    </source>
</evidence>
<proteinExistence type="predicted"/>